<evidence type="ECO:0000313" key="2">
    <source>
        <dbReference type="EMBL" id="SMO54842.1"/>
    </source>
</evidence>
<sequence length="333" mass="36843">MSAWARLPNMGASKTDDHDSPFLSTFAQLARSGLDHDEINRRIGAGTLRRVRSGVYAHEPEEAPAGSGPDYVRREREFLERTRAAALAVEPGTVMSHGSALALYGLPLHGISLDRPTATRPREGGGTRRSSALVCFTLPVEGATRLVDGIQLTSPARTIIDVARTVSLESGVAAADQAIRRGMLSRPELQDEAGLAKGRTGVGRARALPELTCGLAESVLESLIRLILVFAGLPQPEMQVWLSGRSGKRFRVDFYWREWRLIGEADGFGKYGNSPQEIREALSRERRRQRDLEDAGYVVIRWVWDDLRRPDVIVRRVKDAMRRQEQLGLGRAA</sequence>
<proteinExistence type="predicted"/>
<dbReference type="Proteomes" id="UP000315460">
    <property type="component" value="Unassembled WGS sequence"/>
</dbReference>
<dbReference type="Gene3D" id="3.40.960.10">
    <property type="entry name" value="VSR Endonuclease"/>
    <property type="match status" value="1"/>
</dbReference>
<organism evidence="2 3">
    <name type="scientific">Dietzia kunjamensis subsp. schimae</name>
    <dbReference type="NCBI Taxonomy" id="498198"/>
    <lineage>
        <taxon>Bacteria</taxon>
        <taxon>Bacillati</taxon>
        <taxon>Actinomycetota</taxon>
        <taxon>Actinomycetes</taxon>
        <taxon>Mycobacteriales</taxon>
        <taxon>Dietziaceae</taxon>
        <taxon>Dietzia</taxon>
    </lineage>
</organism>
<comment type="caution">
    <text evidence="2">The sequence shown here is derived from an EMBL/GenBank/DDBJ whole genome shotgun (WGS) entry which is preliminary data.</text>
</comment>
<reference evidence="2 3" key="1">
    <citation type="submission" date="2017-05" db="EMBL/GenBank/DDBJ databases">
        <authorList>
            <person name="Varghese N."/>
            <person name="Submissions S."/>
        </authorList>
    </citation>
    <scope>NUCLEOTIDE SEQUENCE [LARGE SCALE GENOMIC DNA]</scope>
    <source>
        <strain evidence="2 3">DSM 45139</strain>
    </source>
</reference>
<evidence type="ECO:0008006" key="4">
    <source>
        <dbReference type="Google" id="ProtNLM"/>
    </source>
</evidence>
<accession>A0ABY1N1D0</accession>
<evidence type="ECO:0000256" key="1">
    <source>
        <dbReference type="SAM" id="MobiDB-lite"/>
    </source>
</evidence>
<keyword evidence="3" id="KW-1185">Reference proteome</keyword>
<dbReference type="EMBL" id="FXTG01000002">
    <property type="protein sequence ID" value="SMO54842.1"/>
    <property type="molecule type" value="Genomic_DNA"/>
</dbReference>
<evidence type="ECO:0000313" key="3">
    <source>
        <dbReference type="Proteomes" id="UP000315460"/>
    </source>
</evidence>
<gene>
    <name evidence="2" type="ORF">SAMN06265174_102269</name>
</gene>
<name>A0ABY1N1D0_9ACTN</name>
<feature type="region of interest" description="Disordered" evidence="1">
    <location>
        <begin position="1"/>
        <end position="20"/>
    </location>
</feature>
<protein>
    <recommendedName>
        <fullName evidence="4">Transcriptional regulator, AbiEi antitoxin, Type IV TA system</fullName>
    </recommendedName>
</protein>